<dbReference type="STRING" id="634771.SAMN04488128_1011210"/>
<evidence type="ECO:0000313" key="2">
    <source>
        <dbReference type="Proteomes" id="UP000190367"/>
    </source>
</evidence>
<dbReference type="EMBL" id="FUWZ01000001">
    <property type="protein sequence ID" value="SJZ68826.1"/>
    <property type="molecule type" value="Genomic_DNA"/>
</dbReference>
<proteinExistence type="predicted"/>
<protein>
    <submittedName>
        <fullName evidence="1">Uncharacterized protein</fullName>
    </submittedName>
</protein>
<sequence>MPLGKFNVVNHIVIIIEQNARITPLYWIWFIQYPSFFYRCRFCCFGCSAKIL</sequence>
<evidence type="ECO:0000313" key="1">
    <source>
        <dbReference type="EMBL" id="SJZ68826.1"/>
    </source>
</evidence>
<dbReference type="AlphaFoldDB" id="A0A1T4MPT7"/>
<reference evidence="2" key="1">
    <citation type="submission" date="2017-02" db="EMBL/GenBank/DDBJ databases">
        <authorList>
            <person name="Varghese N."/>
            <person name="Submissions S."/>
        </authorList>
    </citation>
    <scope>NUCLEOTIDE SEQUENCE [LARGE SCALE GENOMIC DNA]</scope>
    <source>
        <strain evidence="2">DSM 22224</strain>
    </source>
</reference>
<gene>
    <name evidence="1" type="ORF">SAMN04488128_1011210</name>
</gene>
<name>A0A1T4MPT7_9BACT</name>
<organism evidence="1 2">
    <name type="scientific">Chitinophaga eiseniae</name>
    <dbReference type="NCBI Taxonomy" id="634771"/>
    <lineage>
        <taxon>Bacteria</taxon>
        <taxon>Pseudomonadati</taxon>
        <taxon>Bacteroidota</taxon>
        <taxon>Chitinophagia</taxon>
        <taxon>Chitinophagales</taxon>
        <taxon>Chitinophagaceae</taxon>
        <taxon>Chitinophaga</taxon>
    </lineage>
</organism>
<accession>A0A1T4MPT7</accession>
<dbReference type="Proteomes" id="UP000190367">
    <property type="component" value="Unassembled WGS sequence"/>
</dbReference>
<keyword evidence="2" id="KW-1185">Reference proteome</keyword>